<comment type="catalytic activity">
    <reaction evidence="7 8">
        <text>uroporphyrinogen III + 4 H(+) = coproporphyrinogen III + 4 CO2</text>
        <dbReference type="Rhea" id="RHEA:19865"/>
        <dbReference type="ChEBI" id="CHEBI:15378"/>
        <dbReference type="ChEBI" id="CHEBI:16526"/>
        <dbReference type="ChEBI" id="CHEBI:57308"/>
        <dbReference type="ChEBI" id="CHEBI:57309"/>
        <dbReference type="EC" id="4.1.1.37"/>
    </reaction>
</comment>
<evidence type="ECO:0000256" key="7">
    <source>
        <dbReference type="HAMAP-Rule" id="MF_00218"/>
    </source>
</evidence>
<feature type="binding site" evidence="7">
    <location>
        <position position="320"/>
    </location>
    <ligand>
        <name>substrate</name>
    </ligand>
</feature>
<dbReference type="HAMAP" id="MF_00218">
    <property type="entry name" value="URO_D"/>
    <property type="match status" value="1"/>
</dbReference>
<gene>
    <name evidence="7" type="primary">hemE</name>
    <name evidence="12" type="ORF">SAMN05660686_02103</name>
</gene>
<dbReference type="InterPro" id="IPR006361">
    <property type="entry name" value="Uroporphyrinogen_deCO2ase_HemE"/>
</dbReference>
<dbReference type="UniPathway" id="UPA00251">
    <property type="reaction ID" value="UER00321"/>
</dbReference>
<dbReference type="PROSITE" id="PS00906">
    <property type="entry name" value="UROD_1"/>
    <property type="match status" value="1"/>
</dbReference>
<protein>
    <recommendedName>
        <fullName evidence="3 7">Uroporphyrinogen decarboxylase</fullName>
        <shortName evidence="7">UPD</shortName>
        <shortName evidence="7">URO-D</shortName>
        <ecNumber evidence="3 7">4.1.1.37</ecNumber>
    </recommendedName>
</protein>
<dbReference type="SUPFAM" id="SSF51726">
    <property type="entry name" value="UROD/MetE-like"/>
    <property type="match status" value="1"/>
</dbReference>
<dbReference type="InterPro" id="IPR038071">
    <property type="entry name" value="UROD/MetE-like_sf"/>
</dbReference>
<evidence type="ECO:0000259" key="11">
    <source>
        <dbReference type="PROSITE" id="PS00907"/>
    </source>
</evidence>
<comment type="function">
    <text evidence="7">Catalyzes the decarboxylation of four acetate groups of uroporphyrinogen-III to yield coproporphyrinogen-III.</text>
</comment>
<feature type="binding site" evidence="7">
    <location>
        <position position="150"/>
    </location>
    <ligand>
        <name>substrate</name>
    </ligand>
</feature>
<evidence type="ECO:0000256" key="2">
    <source>
        <dbReference type="ARBA" id="ARBA00009935"/>
    </source>
</evidence>
<comment type="subunit">
    <text evidence="7">Homodimer.</text>
</comment>
<dbReference type="PROSITE" id="PS00907">
    <property type="entry name" value="UROD_2"/>
    <property type="match status" value="1"/>
</dbReference>
<evidence type="ECO:0000313" key="12">
    <source>
        <dbReference type="EMBL" id="SDF73052.1"/>
    </source>
</evidence>
<evidence type="ECO:0000256" key="5">
    <source>
        <dbReference type="ARBA" id="ARBA00023239"/>
    </source>
</evidence>
<dbReference type="AlphaFoldDB" id="A0A8G2BHC4"/>
<evidence type="ECO:0000256" key="9">
    <source>
        <dbReference type="RuleBase" id="RU004169"/>
    </source>
</evidence>
<dbReference type="GO" id="GO:0004853">
    <property type="term" value="F:uroporphyrinogen decarboxylase activity"/>
    <property type="evidence" value="ECO:0007669"/>
    <property type="project" value="UniProtKB-UniRule"/>
</dbReference>
<organism evidence="12 13">
    <name type="scientific">Thalassobaculum litoreum DSM 18839</name>
    <dbReference type="NCBI Taxonomy" id="1123362"/>
    <lineage>
        <taxon>Bacteria</taxon>
        <taxon>Pseudomonadati</taxon>
        <taxon>Pseudomonadota</taxon>
        <taxon>Alphaproteobacteria</taxon>
        <taxon>Rhodospirillales</taxon>
        <taxon>Thalassobaculaceae</taxon>
        <taxon>Thalassobaculum</taxon>
    </lineage>
</organism>
<evidence type="ECO:0000256" key="3">
    <source>
        <dbReference type="ARBA" id="ARBA00012288"/>
    </source>
</evidence>
<dbReference type="GO" id="GO:0005829">
    <property type="term" value="C:cytosol"/>
    <property type="evidence" value="ECO:0007669"/>
    <property type="project" value="TreeGrafter"/>
</dbReference>
<dbReference type="Pfam" id="PF01208">
    <property type="entry name" value="URO-D"/>
    <property type="match status" value="1"/>
</dbReference>
<dbReference type="CDD" id="cd00717">
    <property type="entry name" value="URO-D"/>
    <property type="match status" value="1"/>
</dbReference>
<evidence type="ECO:0000259" key="10">
    <source>
        <dbReference type="PROSITE" id="PS00906"/>
    </source>
</evidence>
<sequence>MSGIPLLDTLNGRVGSPPPVWLMRQAGRYLPEYKETRKLAGGFVDLCLNPELACEVTMQPIRRFGFDAAILFSDILIVPYGVGRRLEFVEGRGPVLDPIESEAEIPPFDADAFHAKVGNVYETVARLHEALPKEVALIGFAGSPWTVASYMVEGGSSRDYAKLKGWAYGRPEGFAKLMDLLVDATVAYLDRQVAAGAQVVKLFDSWAGAAPESVFRHAVVEPTAEIVRRLKALHPEVKVIGFARGAGAMTRDYAAATGIDALALDSAIPLAMACALQAELPVQGNLDPIALVTGGDALRSETDRILEALSGGPFIFNLGHGIVPQTPPEHVKALLKQIRG</sequence>
<name>A0A8G2BHC4_9PROT</name>
<feature type="domain" description="Uroporphyrinogen decarboxylase (URO-D)" evidence="10">
    <location>
        <begin position="19"/>
        <end position="28"/>
    </location>
</feature>
<dbReference type="PANTHER" id="PTHR21091">
    <property type="entry name" value="METHYLTETRAHYDROFOLATE:HOMOCYSTEINE METHYLTRANSFERASE RELATED"/>
    <property type="match status" value="1"/>
</dbReference>
<feature type="binding site" evidence="7">
    <location>
        <begin position="24"/>
        <end position="28"/>
    </location>
    <ligand>
        <name>substrate</name>
    </ligand>
</feature>
<evidence type="ECO:0000256" key="1">
    <source>
        <dbReference type="ARBA" id="ARBA00004804"/>
    </source>
</evidence>
<comment type="pathway">
    <text evidence="1 7 8">Porphyrin-containing compound metabolism; protoporphyrin-IX biosynthesis; coproporphyrinogen-III from 5-aminolevulinate: step 4/4.</text>
</comment>
<comment type="similarity">
    <text evidence="2 7 9">Belongs to the uroporphyrinogen decarboxylase family.</text>
</comment>
<keyword evidence="13" id="KW-1185">Reference proteome</keyword>
<proteinExistence type="inferred from homology"/>
<dbReference type="PANTHER" id="PTHR21091:SF169">
    <property type="entry name" value="UROPORPHYRINOGEN DECARBOXYLASE"/>
    <property type="match status" value="1"/>
</dbReference>
<dbReference type="RefSeq" id="WP_093150135.1">
    <property type="nucleotide sequence ID" value="NZ_FNBW01000006.1"/>
</dbReference>
<comment type="caution">
    <text evidence="12">The sequence shown here is derived from an EMBL/GenBank/DDBJ whole genome shotgun (WGS) entry which is preliminary data.</text>
</comment>
<dbReference type="EMBL" id="FNBW01000006">
    <property type="protein sequence ID" value="SDF73052.1"/>
    <property type="molecule type" value="Genomic_DNA"/>
</dbReference>
<evidence type="ECO:0000256" key="4">
    <source>
        <dbReference type="ARBA" id="ARBA00022793"/>
    </source>
</evidence>
<dbReference type="GO" id="GO:0019353">
    <property type="term" value="P:protoporphyrinogen IX biosynthetic process from glutamate"/>
    <property type="evidence" value="ECO:0007669"/>
    <property type="project" value="TreeGrafter"/>
</dbReference>
<feature type="binding site" evidence="7">
    <location>
        <position position="205"/>
    </location>
    <ligand>
        <name>substrate</name>
    </ligand>
</feature>
<dbReference type="OrthoDB" id="9806656at2"/>
<feature type="site" description="Transition state stabilizer" evidence="7">
    <location>
        <position position="74"/>
    </location>
</feature>
<feature type="domain" description="Uroporphyrinogen decarboxylase (URO-D)" evidence="11">
    <location>
        <begin position="138"/>
        <end position="154"/>
    </location>
</feature>
<accession>A0A8G2BHC4</accession>
<dbReference type="NCBIfam" id="TIGR01464">
    <property type="entry name" value="hemE"/>
    <property type="match status" value="1"/>
</dbReference>
<keyword evidence="5 7" id="KW-0456">Lyase</keyword>
<feature type="binding site" evidence="7">
    <location>
        <position position="74"/>
    </location>
    <ligand>
        <name>substrate</name>
    </ligand>
</feature>
<dbReference type="InterPro" id="IPR000257">
    <property type="entry name" value="Uroporphyrinogen_deCOase"/>
</dbReference>
<dbReference type="Gene3D" id="3.20.20.210">
    <property type="match status" value="1"/>
</dbReference>
<evidence type="ECO:0000256" key="8">
    <source>
        <dbReference type="RuleBase" id="RU000554"/>
    </source>
</evidence>
<evidence type="ECO:0000313" key="13">
    <source>
        <dbReference type="Proteomes" id="UP000198615"/>
    </source>
</evidence>
<reference evidence="12 13" key="1">
    <citation type="submission" date="2016-10" db="EMBL/GenBank/DDBJ databases">
        <authorList>
            <person name="Varghese N."/>
            <person name="Submissions S."/>
        </authorList>
    </citation>
    <scope>NUCLEOTIDE SEQUENCE [LARGE SCALE GENOMIC DNA]</scope>
    <source>
        <strain evidence="12 13">DSM 18839</strain>
    </source>
</reference>
<keyword evidence="6 7" id="KW-0627">Porphyrin biosynthesis</keyword>
<comment type="subcellular location">
    <subcellularLocation>
        <location evidence="7">Cytoplasm</location>
    </subcellularLocation>
</comment>
<dbReference type="EC" id="4.1.1.37" evidence="3 7"/>
<comment type="caution">
    <text evidence="7">Lacks conserved residue(s) required for the propagation of feature annotation.</text>
</comment>
<keyword evidence="7" id="KW-0963">Cytoplasm</keyword>
<evidence type="ECO:0000256" key="6">
    <source>
        <dbReference type="ARBA" id="ARBA00023244"/>
    </source>
</evidence>
<keyword evidence="4 7" id="KW-0210">Decarboxylase</keyword>
<dbReference type="Proteomes" id="UP000198615">
    <property type="component" value="Unassembled WGS sequence"/>
</dbReference>